<dbReference type="InterPro" id="IPR003453">
    <property type="entry name" value="ABC_MlaE_roteobac"/>
</dbReference>
<comment type="caution">
    <text evidence="1">Lacks conserved residue(s) required for the propagation of feature annotation.</text>
</comment>
<keyword evidence="1" id="KW-0472">Membrane</keyword>
<dbReference type="PROSITE" id="PS50801">
    <property type="entry name" value="STAS"/>
    <property type="match status" value="1"/>
</dbReference>
<dbReference type="RefSeq" id="WP_145195658.1">
    <property type="nucleotide sequence ID" value="NZ_CP036434.1"/>
</dbReference>
<comment type="similarity">
    <text evidence="1">Belongs to the MlaE permease family.</text>
</comment>
<protein>
    <submittedName>
        <fullName evidence="3">Putative phospholipid ABC transporter permease protein MlaE</fullName>
    </submittedName>
</protein>
<evidence type="ECO:0000313" key="3">
    <source>
        <dbReference type="EMBL" id="QDV05934.1"/>
    </source>
</evidence>
<dbReference type="OrthoDB" id="9810518at2"/>
<proteinExistence type="inferred from homology"/>
<organism evidence="3 4">
    <name type="scientific">Saltatorellus ferox</name>
    <dbReference type="NCBI Taxonomy" id="2528018"/>
    <lineage>
        <taxon>Bacteria</taxon>
        <taxon>Pseudomonadati</taxon>
        <taxon>Planctomycetota</taxon>
        <taxon>Planctomycetia</taxon>
        <taxon>Planctomycetia incertae sedis</taxon>
        <taxon>Saltatorellus</taxon>
    </lineage>
</organism>
<dbReference type="SUPFAM" id="SSF52091">
    <property type="entry name" value="SpoIIaa-like"/>
    <property type="match status" value="1"/>
</dbReference>
<feature type="transmembrane region" description="Helical" evidence="1">
    <location>
        <begin position="162"/>
        <end position="183"/>
    </location>
</feature>
<dbReference type="NCBIfam" id="TIGR00056">
    <property type="entry name" value="MlaE family lipid ABC transporter permease subunit"/>
    <property type="match status" value="1"/>
</dbReference>
<dbReference type="Pfam" id="PF02405">
    <property type="entry name" value="MlaE"/>
    <property type="match status" value="1"/>
</dbReference>
<gene>
    <name evidence="3" type="primary">mlaE_1</name>
    <name evidence="3" type="ORF">Poly30_14370</name>
</gene>
<keyword evidence="1" id="KW-1133">Transmembrane helix</keyword>
<accession>A0A518EPC3</accession>
<keyword evidence="1" id="KW-0812">Transmembrane</keyword>
<evidence type="ECO:0000313" key="4">
    <source>
        <dbReference type="Proteomes" id="UP000320390"/>
    </source>
</evidence>
<feature type="transmembrane region" description="Helical" evidence="1">
    <location>
        <begin position="344"/>
        <end position="366"/>
    </location>
</feature>
<name>A0A518EPC3_9BACT</name>
<dbReference type="InterPro" id="IPR058548">
    <property type="entry name" value="MlaB-like_STAS"/>
</dbReference>
<dbReference type="EMBL" id="CP036434">
    <property type="protein sequence ID" value="QDV05934.1"/>
    <property type="molecule type" value="Genomic_DNA"/>
</dbReference>
<dbReference type="Gene3D" id="3.30.750.24">
    <property type="entry name" value="STAS domain"/>
    <property type="match status" value="1"/>
</dbReference>
<dbReference type="Pfam" id="PF13466">
    <property type="entry name" value="STAS_2"/>
    <property type="match status" value="1"/>
</dbReference>
<dbReference type="InterPro" id="IPR036513">
    <property type="entry name" value="STAS_dom_sf"/>
</dbReference>
<dbReference type="GO" id="GO:0043190">
    <property type="term" value="C:ATP-binding cassette (ABC) transporter complex"/>
    <property type="evidence" value="ECO:0007669"/>
    <property type="project" value="InterPro"/>
</dbReference>
<dbReference type="AlphaFoldDB" id="A0A518EPC3"/>
<feature type="transmembrane region" description="Helical" evidence="1">
    <location>
        <begin position="305"/>
        <end position="324"/>
    </location>
</feature>
<feature type="transmembrane region" description="Helical" evidence="1">
    <location>
        <begin position="256"/>
        <end position="285"/>
    </location>
</feature>
<dbReference type="GO" id="GO:0005548">
    <property type="term" value="F:phospholipid transporter activity"/>
    <property type="evidence" value="ECO:0007669"/>
    <property type="project" value="TreeGrafter"/>
</dbReference>
<keyword evidence="4" id="KW-1185">Reference proteome</keyword>
<evidence type="ECO:0000259" key="2">
    <source>
        <dbReference type="PROSITE" id="PS50801"/>
    </source>
</evidence>
<dbReference type="PANTHER" id="PTHR30188">
    <property type="entry name" value="ABC TRANSPORTER PERMEASE PROTEIN-RELATED"/>
    <property type="match status" value="1"/>
</dbReference>
<dbReference type="PANTHER" id="PTHR30188:SF3">
    <property type="entry name" value="ABC TRANSPORTER PERMEASE"/>
    <property type="match status" value="1"/>
</dbReference>
<reference evidence="3 4" key="1">
    <citation type="submission" date="2019-02" db="EMBL/GenBank/DDBJ databases">
        <title>Deep-cultivation of Planctomycetes and their phenomic and genomic characterization uncovers novel biology.</title>
        <authorList>
            <person name="Wiegand S."/>
            <person name="Jogler M."/>
            <person name="Boedeker C."/>
            <person name="Pinto D."/>
            <person name="Vollmers J."/>
            <person name="Rivas-Marin E."/>
            <person name="Kohn T."/>
            <person name="Peeters S.H."/>
            <person name="Heuer A."/>
            <person name="Rast P."/>
            <person name="Oberbeckmann S."/>
            <person name="Bunk B."/>
            <person name="Jeske O."/>
            <person name="Meyerdierks A."/>
            <person name="Storesund J.E."/>
            <person name="Kallscheuer N."/>
            <person name="Luecker S."/>
            <person name="Lage O.M."/>
            <person name="Pohl T."/>
            <person name="Merkel B.J."/>
            <person name="Hornburger P."/>
            <person name="Mueller R.-W."/>
            <person name="Bruemmer F."/>
            <person name="Labrenz M."/>
            <person name="Spormann A.M."/>
            <person name="Op den Camp H."/>
            <person name="Overmann J."/>
            <person name="Amann R."/>
            <person name="Jetten M.S.M."/>
            <person name="Mascher T."/>
            <person name="Medema M.H."/>
            <person name="Devos D.P."/>
            <person name="Kaster A.-K."/>
            <person name="Ovreas L."/>
            <person name="Rohde M."/>
            <person name="Galperin M.Y."/>
            <person name="Jogler C."/>
        </authorList>
    </citation>
    <scope>NUCLEOTIDE SEQUENCE [LARGE SCALE GENOMIC DNA]</scope>
    <source>
        <strain evidence="3 4">Poly30</strain>
    </source>
</reference>
<dbReference type="Proteomes" id="UP000320390">
    <property type="component" value="Chromosome"/>
</dbReference>
<feature type="domain" description="STAS" evidence="2">
    <location>
        <begin position="3"/>
        <end position="87"/>
    </location>
</feature>
<evidence type="ECO:0000256" key="1">
    <source>
        <dbReference type="RuleBase" id="RU362044"/>
    </source>
</evidence>
<dbReference type="InterPro" id="IPR030802">
    <property type="entry name" value="Permease_MalE"/>
</dbReference>
<dbReference type="InterPro" id="IPR002645">
    <property type="entry name" value="STAS_dom"/>
</dbReference>
<sequence>MASVQETIDASGVRGLRLSGEFRLETAAELRREVLAAIDRGPLELIDLSGVERLEGSAASVLADALCTTGQMPEMVGARPDVRAILDLYTDSGQCPARLPAPPRVHFFDQVGASTLEIVGIVQHMLAFVAQASGAALGAVRNPRSIQWGSVLRQIERHGADGLPIVAVIGSLMGLITAFQAAVQLRKFGADSFVADLVSLSLTRELAPLMTAIVVAGRSGAAIAAEIGTMKVSEEIDALHTLGICPHRYLVFPRMLALIVALPLLTLVADMLGIFSGAVVATATLEVSFGQFVQSARAALVPSDILGGLVKAAVFGGLIAGLAAERGLSARGGAEGVGRVTTSAVVGTLFWLVLADAIFALFFNVWGLQ</sequence>